<keyword evidence="4" id="KW-1185">Reference proteome</keyword>
<dbReference type="Proteomes" id="UP000198555">
    <property type="component" value="Unassembled WGS sequence"/>
</dbReference>
<evidence type="ECO:0000313" key="5">
    <source>
        <dbReference type="Proteomes" id="UP000267623"/>
    </source>
</evidence>
<evidence type="ECO:0000313" key="2">
    <source>
        <dbReference type="EMBL" id="ROI14928.1"/>
    </source>
</evidence>
<dbReference type="Proteomes" id="UP000267623">
    <property type="component" value="Unassembled WGS sequence"/>
</dbReference>
<gene>
    <name evidence="2" type="ORF">EGH73_00570</name>
    <name evidence="3" type="ORF">SAMN05421793_11333</name>
</gene>
<dbReference type="GO" id="GO:0003677">
    <property type="term" value="F:DNA binding"/>
    <property type="evidence" value="ECO:0007669"/>
    <property type="project" value="InterPro"/>
</dbReference>
<dbReference type="InterPro" id="IPR046847">
    <property type="entry name" value="Xre-like_HTH"/>
</dbReference>
<dbReference type="AlphaFoldDB" id="A0A1H6JGQ1"/>
<feature type="domain" description="Antitoxin Xre-like helix-turn-helix" evidence="1">
    <location>
        <begin position="41"/>
        <end position="100"/>
    </location>
</feature>
<reference evidence="3" key="1">
    <citation type="submission" date="2016-10" db="EMBL/GenBank/DDBJ databases">
        <authorList>
            <person name="de Groot N.N."/>
        </authorList>
    </citation>
    <scope>NUCLEOTIDE SEQUENCE [LARGE SCALE GENOMIC DNA]</scope>
    <source>
        <strain evidence="3">DSM 19326</strain>
    </source>
</reference>
<dbReference type="Pfam" id="PF20432">
    <property type="entry name" value="Xre-like-HTH"/>
    <property type="match status" value="1"/>
</dbReference>
<evidence type="ECO:0000259" key="1">
    <source>
        <dbReference type="Pfam" id="PF20432"/>
    </source>
</evidence>
<reference evidence="4" key="2">
    <citation type="submission" date="2016-10" db="EMBL/GenBank/DDBJ databases">
        <authorList>
            <person name="Varghese N."/>
            <person name="Submissions S."/>
        </authorList>
    </citation>
    <scope>NUCLEOTIDE SEQUENCE [LARGE SCALE GENOMIC DNA]</scope>
    <source>
        <strain evidence="4">DSM 19326</strain>
    </source>
</reference>
<sequence length="157" mass="18009">MAYYKQNENSKKSKVGEPVATYGVGSSVFNRYSIQDDYKLLKKAREGLKTDVFYLLADAINMPEKTLASVINLSPRTISNYRDQEKGLDPIYSEHLLKLINLYNFGKDIFGNLDEFTLWMNRPFWNSEDKPIDFISTSGGVDLVYEEIEKLAQGYPV</sequence>
<dbReference type="RefSeq" id="WP_089769478.1">
    <property type="nucleotide sequence ID" value="NZ_DALZAR010000038.1"/>
</dbReference>
<protein>
    <submittedName>
        <fullName evidence="2">DUF2384 domain-containing protein</fullName>
    </submittedName>
    <submittedName>
        <fullName evidence="3">Putative toxin-antitoxin system antitoxin component, TIGR02293 family</fullName>
    </submittedName>
</protein>
<name>A0A1H6JGQ1_9FLAO</name>
<dbReference type="EMBL" id="FNWX01000013">
    <property type="protein sequence ID" value="SEH58114.1"/>
    <property type="molecule type" value="Genomic_DNA"/>
</dbReference>
<dbReference type="STRING" id="420404.SAMN05421793_11333"/>
<reference evidence="5" key="4">
    <citation type="submission" date="2018-11" db="EMBL/GenBank/DDBJ databases">
        <title>Proposal to divide the Flavobacteriaceae and reorganize its genera based on Amino Acid Identity values calculated from whole genome sequences.</title>
        <authorList>
            <person name="Nicholson A.C."/>
            <person name="Gulvik C.A."/>
            <person name="Whitney A.M."/>
            <person name="Humrighouse B.W."/>
            <person name="Bell M."/>
            <person name="Holmes B."/>
            <person name="Steigerwalt A."/>
            <person name="Villarma A."/>
            <person name="Sheth M."/>
            <person name="Batra D."/>
            <person name="Pryor J."/>
            <person name="Bernardet J.-F."/>
            <person name="Hugo C."/>
            <person name="Kampfer P."/>
            <person name="Newman J."/>
            <person name="Mcquiston J.R."/>
        </authorList>
    </citation>
    <scope>NUCLEOTIDE SEQUENCE [LARGE SCALE GENOMIC DNA]</scope>
    <source>
        <strain evidence="5">DSM 22165</strain>
    </source>
</reference>
<organism evidence="3 4">
    <name type="scientific">Epilithonimonas hominis</name>
    <dbReference type="NCBI Taxonomy" id="420404"/>
    <lineage>
        <taxon>Bacteria</taxon>
        <taxon>Pseudomonadati</taxon>
        <taxon>Bacteroidota</taxon>
        <taxon>Flavobacteriia</taxon>
        <taxon>Flavobacteriales</taxon>
        <taxon>Weeksellaceae</taxon>
        <taxon>Chryseobacterium group</taxon>
        <taxon>Epilithonimonas</taxon>
    </lineage>
</organism>
<reference evidence="5" key="3">
    <citation type="submission" date="2018-11" db="EMBL/GenBank/DDBJ databases">
        <title>Proposal to divide the Flavobacteriaceae and reorganize its genera based on Amino Acid Identity values calculated from whole genome sequences.</title>
        <authorList>
            <person name="Nicholson A.C."/>
            <person name="Gulvik C.A."/>
            <person name="Whitney A.M."/>
            <person name="Humrighouse B.W."/>
            <person name="Bell M."/>
            <person name="Holmes B."/>
            <person name="Steigerwalt A."/>
            <person name="Villarma A."/>
            <person name="Sheth M."/>
            <person name="Batra D."/>
            <person name="Pryor J."/>
            <person name="Bernardet J.-F."/>
            <person name="Hugo C."/>
            <person name="Kampfer P."/>
            <person name="Newman J."/>
            <person name="Mcquiston J."/>
        </authorList>
    </citation>
    <scope>NUCLEOTIDE SEQUENCE [LARGE SCALE GENOMIC DNA]</scope>
    <source>
        <strain evidence="5">DSM 22165</strain>
    </source>
</reference>
<evidence type="ECO:0000313" key="3">
    <source>
        <dbReference type="EMBL" id="SEH58114.1"/>
    </source>
</evidence>
<dbReference type="EMBL" id="RJTU01000008">
    <property type="protein sequence ID" value="ROI14928.1"/>
    <property type="molecule type" value="Genomic_DNA"/>
</dbReference>
<accession>A0A1H6JGQ1</accession>
<proteinExistence type="predicted"/>
<evidence type="ECO:0000313" key="4">
    <source>
        <dbReference type="Proteomes" id="UP000198555"/>
    </source>
</evidence>